<gene>
    <name evidence="1" type="ORF">BRAFLDRAFT_84320</name>
</gene>
<dbReference type="EMBL" id="GG666502">
    <property type="protein sequence ID" value="EEN61845.1"/>
    <property type="molecule type" value="Genomic_DNA"/>
</dbReference>
<name>C3YCP4_BRAFL</name>
<accession>C3YCP4</accession>
<dbReference type="InParanoid" id="C3YCP4"/>
<organism>
    <name type="scientific">Branchiostoma floridae</name>
    <name type="common">Florida lancelet</name>
    <name type="synonym">Amphioxus</name>
    <dbReference type="NCBI Taxonomy" id="7739"/>
    <lineage>
        <taxon>Eukaryota</taxon>
        <taxon>Metazoa</taxon>
        <taxon>Chordata</taxon>
        <taxon>Cephalochordata</taxon>
        <taxon>Leptocardii</taxon>
        <taxon>Amphioxiformes</taxon>
        <taxon>Branchiostomatidae</taxon>
        <taxon>Branchiostoma</taxon>
    </lineage>
</organism>
<sequence length="283" mass="31925">MNALESLILEHNLLRSRRYNRPGGIILSVVGVVYLVNKWCPCFRNNQTTTEDDAGNYCEIPDDAVDPESKPISSISRWVIPTGTTNNVTAEISAEFAAHDGDDRRPPLLADTGRHYFNYQNVARQVRWLPSSLSLAHDVKYENVGQYKNVGHLRRHTCKPGAKDNDDENTTFVSAEAEVGLHESTGKAAQHPPCRNPVRFCKPLNYSGRKGELRKETDAIAYGRAYEVREQKFCDMVSRGAYGTKARASTVRSKDEWPLMKPGEMTFTTNTTRFTKPQTRLFP</sequence>
<proteinExistence type="predicted"/>
<evidence type="ECO:0000313" key="1">
    <source>
        <dbReference type="EMBL" id="EEN61845.1"/>
    </source>
</evidence>
<dbReference type="AlphaFoldDB" id="C3YCP4"/>
<protein>
    <submittedName>
        <fullName evidence="1">Uncharacterized protein</fullName>
    </submittedName>
</protein>
<reference evidence="1" key="1">
    <citation type="journal article" date="2008" name="Nature">
        <title>The amphioxus genome and the evolution of the chordate karyotype.</title>
        <authorList>
            <consortium name="US DOE Joint Genome Institute (JGI-PGF)"/>
            <person name="Putnam N.H."/>
            <person name="Butts T."/>
            <person name="Ferrier D.E.K."/>
            <person name="Furlong R.F."/>
            <person name="Hellsten U."/>
            <person name="Kawashima T."/>
            <person name="Robinson-Rechavi M."/>
            <person name="Shoguchi E."/>
            <person name="Terry A."/>
            <person name="Yu J.-K."/>
            <person name="Benito-Gutierrez E.L."/>
            <person name="Dubchak I."/>
            <person name="Garcia-Fernandez J."/>
            <person name="Gibson-Brown J.J."/>
            <person name="Grigoriev I.V."/>
            <person name="Horton A.C."/>
            <person name="de Jong P.J."/>
            <person name="Jurka J."/>
            <person name="Kapitonov V.V."/>
            <person name="Kohara Y."/>
            <person name="Kuroki Y."/>
            <person name="Lindquist E."/>
            <person name="Lucas S."/>
            <person name="Osoegawa K."/>
            <person name="Pennacchio L.A."/>
            <person name="Salamov A.A."/>
            <person name="Satou Y."/>
            <person name="Sauka-Spengler T."/>
            <person name="Schmutz J."/>
            <person name="Shin-I T."/>
            <person name="Toyoda A."/>
            <person name="Bronner-Fraser M."/>
            <person name="Fujiyama A."/>
            <person name="Holland L.Z."/>
            <person name="Holland P.W.H."/>
            <person name="Satoh N."/>
            <person name="Rokhsar D.S."/>
        </authorList>
    </citation>
    <scope>NUCLEOTIDE SEQUENCE [LARGE SCALE GENOMIC DNA]</scope>
    <source>
        <strain evidence="1">S238N-H82</strain>
        <tissue evidence="1">Testes</tissue>
    </source>
</reference>